<dbReference type="RefSeq" id="WP_344596113.1">
    <property type="nucleotide sequence ID" value="NZ_BAAARW010000037.1"/>
</dbReference>
<keyword evidence="1" id="KW-0472">Membrane</keyword>
<evidence type="ECO:0000256" key="1">
    <source>
        <dbReference type="SAM" id="Phobius"/>
    </source>
</evidence>
<keyword evidence="3" id="KW-1185">Reference proteome</keyword>
<feature type="transmembrane region" description="Helical" evidence="1">
    <location>
        <begin position="53"/>
        <end position="75"/>
    </location>
</feature>
<keyword evidence="1" id="KW-0812">Transmembrane</keyword>
<comment type="caution">
    <text evidence="2">The sequence shown here is derived from an EMBL/GenBank/DDBJ whole genome shotgun (WGS) entry which is preliminary data.</text>
</comment>
<feature type="transmembrane region" description="Helical" evidence="1">
    <location>
        <begin position="20"/>
        <end position="41"/>
    </location>
</feature>
<organism evidence="2 3">
    <name type="scientific">Actinomadura vinacea</name>
    <dbReference type="NCBI Taxonomy" id="115336"/>
    <lineage>
        <taxon>Bacteria</taxon>
        <taxon>Bacillati</taxon>
        <taxon>Actinomycetota</taxon>
        <taxon>Actinomycetes</taxon>
        <taxon>Streptosporangiales</taxon>
        <taxon>Thermomonosporaceae</taxon>
        <taxon>Actinomadura</taxon>
    </lineage>
</organism>
<protein>
    <submittedName>
        <fullName evidence="2">ABC transporter permease subunit</fullName>
    </submittedName>
</protein>
<dbReference type="PANTHER" id="PTHR37305:SF1">
    <property type="entry name" value="MEMBRANE PROTEIN"/>
    <property type="match status" value="1"/>
</dbReference>
<accession>A0ABP5XAI2</accession>
<reference evidence="3" key="1">
    <citation type="journal article" date="2019" name="Int. J. Syst. Evol. Microbiol.">
        <title>The Global Catalogue of Microorganisms (GCM) 10K type strain sequencing project: providing services to taxonomists for standard genome sequencing and annotation.</title>
        <authorList>
            <consortium name="The Broad Institute Genomics Platform"/>
            <consortium name="The Broad Institute Genome Sequencing Center for Infectious Disease"/>
            <person name="Wu L."/>
            <person name="Ma J."/>
        </authorList>
    </citation>
    <scope>NUCLEOTIDE SEQUENCE [LARGE SCALE GENOMIC DNA]</scope>
    <source>
        <strain evidence="3">JCM 3325</strain>
    </source>
</reference>
<proteinExistence type="predicted"/>
<evidence type="ECO:0000313" key="3">
    <source>
        <dbReference type="Proteomes" id="UP001501231"/>
    </source>
</evidence>
<gene>
    <name evidence="2" type="ORF">GCM10010191_78130</name>
</gene>
<feature type="transmembrane region" description="Helical" evidence="1">
    <location>
        <begin position="96"/>
        <end position="121"/>
    </location>
</feature>
<name>A0ABP5XAI2_9ACTN</name>
<feature type="transmembrane region" description="Helical" evidence="1">
    <location>
        <begin position="234"/>
        <end position="254"/>
    </location>
</feature>
<dbReference type="Proteomes" id="UP001501231">
    <property type="component" value="Unassembled WGS sequence"/>
</dbReference>
<dbReference type="PANTHER" id="PTHR37305">
    <property type="entry name" value="INTEGRAL MEMBRANE PROTEIN-RELATED"/>
    <property type="match status" value="1"/>
</dbReference>
<feature type="transmembrane region" description="Helical" evidence="1">
    <location>
        <begin position="151"/>
        <end position="173"/>
    </location>
</feature>
<keyword evidence="1" id="KW-1133">Transmembrane helix</keyword>
<feature type="transmembrane region" description="Helical" evidence="1">
    <location>
        <begin position="178"/>
        <end position="197"/>
    </location>
</feature>
<sequence length="258" mass="26726">MKDALHAEWTKVRTLRDTRWLVAATIVLTVALGLSVAFGVSCDKAACTQDTTKLSLIGVMLGQAAVAILAVLMIGNEYSTGMIRTTFAAMPGRSMVLAAKVVTLTALVVVSGTVAVLVSLFGARFVMAGNGFTAEHGVQALSLADGPTLRAVVGSVLYLVLVGLLSLGVAAVFRDSAVAMGVVLGLLYLFPILAHVVPPGELQKRLEQIAPMTAGLGIQTTRDLPSLPIGPWEGLGVLAAWAAAALLAAVPLLWTRDA</sequence>
<dbReference type="EMBL" id="BAAARW010000037">
    <property type="protein sequence ID" value="GAA2449050.1"/>
    <property type="molecule type" value="Genomic_DNA"/>
</dbReference>
<evidence type="ECO:0000313" key="2">
    <source>
        <dbReference type="EMBL" id="GAA2449050.1"/>
    </source>
</evidence>